<proteinExistence type="inferred from homology"/>
<evidence type="ECO:0000256" key="1">
    <source>
        <dbReference type="ARBA" id="ARBA00006484"/>
    </source>
</evidence>
<comment type="similarity">
    <text evidence="1 2">Belongs to the short-chain dehydrogenases/reductases (SDR) family.</text>
</comment>
<evidence type="ECO:0000259" key="3">
    <source>
        <dbReference type="SMART" id="SM00822"/>
    </source>
</evidence>
<dbReference type="EMBL" id="RYZH01000026">
    <property type="protein sequence ID" value="RUL87069.1"/>
    <property type="molecule type" value="Genomic_DNA"/>
</dbReference>
<dbReference type="PANTHER" id="PTHR42879">
    <property type="entry name" value="3-OXOACYL-(ACYL-CARRIER-PROTEIN) REDUCTASE"/>
    <property type="match status" value="1"/>
</dbReference>
<evidence type="ECO:0000313" key="5">
    <source>
        <dbReference type="Proteomes" id="UP000280296"/>
    </source>
</evidence>
<dbReference type="SMART" id="SM00822">
    <property type="entry name" value="PKS_KR"/>
    <property type="match status" value="1"/>
</dbReference>
<reference evidence="4 5" key="2">
    <citation type="submission" date="2019-01" db="EMBL/GenBank/DDBJ databases">
        <title>Tautonia sociabilis, a novel thermotolerant planctomycete of Isosphaeraceae family, isolated from a 4000 m deep subterranean habitat.</title>
        <authorList>
            <person name="Kovaleva O.L."/>
            <person name="Elcheninov A.G."/>
            <person name="Van Heerden E."/>
            <person name="Toshchakov S.V."/>
            <person name="Novikov A."/>
            <person name="Bonch-Osmolovskaya E.A."/>
            <person name="Kublanov I.V."/>
        </authorList>
    </citation>
    <scope>NUCLEOTIDE SEQUENCE [LARGE SCALE GENOMIC DNA]</scope>
    <source>
        <strain evidence="4 5">GM2012</strain>
    </source>
</reference>
<dbReference type="InterPro" id="IPR050259">
    <property type="entry name" value="SDR"/>
</dbReference>
<dbReference type="FunFam" id="3.40.50.720:FF:000084">
    <property type="entry name" value="Short-chain dehydrogenase reductase"/>
    <property type="match status" value="1"/>
</dbReference>
<dbReference type="Gene3D" id="3.40.50.720">
    <property type="entry name" value="NAD(P)-binding Rossmann-like Domain"/>
    <property type="match status" value="1"/>
</dbReference>
<dbReference type="Proteomes" id="UP000280296">
    <property type="component" value="Unassembled WGS sequence"/>
</dbReference>
<dbReference type="PRINTS" id="PR00080">
    <property type="entry name" value="SDRFAMILY"/>
</dbReference>
<feature type="domain" description="Ketoreductase" evidence="3">
    <location>
        <begin position="8"/>
        <end position="193"/>
    </location>
</feature>
<protein>
    <submittedName>
        <fullName evidence="4">SDR family oxidoreductase</fullName>
    </submittedName>
</protein>
<gene>
    <name evidence="4" type="ORF">TsocGM_14105</name>
</gene>
<keyword evidence="5" id="KW-1185">Reference proteome</keyword>
<comment type="caution">
    <text evidence="4">The sequence shown here is derived from an EMBL/GenBank/DDBJ whole genome shotgun (WGS) entry which is preliminary data.</text>
</comment>
<sequence>MDLQLVGKVAVVTGSTAGIGRAIARGLAEEGATVVVNGRNPASVEATARELSALGKGKVVGVSCGLDSAEGVEALIRGAEAEGPVDILVNNVGIFEPKPFEEIPDEDWQRFFDVNVMSGVRCSRAVMGGMRDRGWGRILFISSESGINIPAEMVHYGMTKTAQLAVARGLAKTLAGTGVTVNCLLPGPTWTEGVATFVERMAEQRGTTPERLKEQFVPMVRPSSLIRRFASPEEVAAHAVYLCSPRASATSGAAHRVEGGIVDICF</sequence>
<evidence type="ECO:0000256" key="2">
    <source>
        <dbReference type="RuleBase" id="RU000363"/>
    </source>
</evidence>
<dbReference type="InterPro" id="IPR057326">
    <property type="entry name" value="KR_dom"/>
</dbReference>
<evidence type="ECO:0000313" key="4">
    <source>
        <dbReference type="EMBL" id="RUL87069.1"/>
    </source>
</evidence>
<dbReference type="Pfam" id="PF00106">
    <property type="entry name" value="adh_short"/>
    <property type="match status" value="1"/>
</dbReference>
<name>A0A432MIE5_9BACT</name>
<accession>A0A432MIE5</accession>
<dbReference type="SUPFAM" id="SSF51735">
    <property type="entry name" value="NAD(P)-binding Rossmann-fold domains"/>
    <property type="match status" value="1"/>
</dbReference>
<dbReference type="OrthoDB" id="9804774at2"/>
<organism evidence="4 5">
    <name type="scientific">Tautonia sociabilis</name>
    <dbReference type="NCBI Taxonomy" id="2080755"/>
    <lineage>
        <taxon>Bacteria</taxon>
        <taxon>Pseudomonadati</taxon>
        <taxon>Planctomycetota</taxon>
        <taxon>Planctomycetia</taxon>
        <taxon>Isosphaerales</taxon>
        <taxon>Isosphaeraceae</taxon>
        <taxon>Tautonia</taxon>
    </lineage>
</organism>
<dbReference type="InterPro" id="IPR002347">
    <property type="entry name" value="SDR_fam"/>
</dbReference>
<dbReference type="PRINTS" id="PR00081">
    <property type="entry name" value="GDHRDH"/>
</dbReference>
<dbReference type="InterPro" id="IPR036291">
    <property type="entry name" value="NAD(P)-bd_dom_sf"/>
</dbReference>
<reference evidence="4 5" key="1">
    <citation type="submission" date="2018-12" db="EMBL/GenBank/DDBJ databases">
        <authorList>
            <person name="Toschakov S.V."/>
        </authorList>
    </citation>
    <scope>NUCLEOTIDE SEQUENCE [LARGE SCALE GENOMIC DNA]</scope>
    <source>
        <strain evidence="4 5">GM2012</strain>
    </source>
</reference>
<dbReference type="CDD" id="cd05233">
    <property type="entry name" value="SDR_c"/>
    <property type="match status" value="1"/>
</dbReference>
<dbReference type="AlphaFoldDB" id="A0A432MIE5"/>
<dbReference type="RefSeq" id="WP_126726113.1">
    <property type="nucleotide sequence ID" value="NZ_RYZH01000026.1"/>
</dbReference>